<dbReference type="OrthoDB" id="6162037at2759"/>
<dbReference type="AlphaFoldDB" id="A0A6J8D8I2"/>
<feature type="compositionally biased region" description="Polar residues" evidence="1">
    <location>
        <begin position="1"/>
        <end position="17"/>
    </location>
</feature>
<organism evidence="2 3">
    <name type="scientific">Mytilus coruscus</name>
    <name type="common">Sea mussel</name>
    <dbReference type="NCBI Taxonomy" id="42192"/>
    <lineage>
        <taxon>Eukaryota</taxon>
        <taxon>Metazoa</taxon>
        <taxon>Spiralia</taxon>
        <taxon>Lophotrochozoa</taxon>
        <taxon>Mollusca</taxon>
        <taxon>Bivalvia</taxon>
        <taxon>Autobranchia</taxon>
        <taxon>Pteriomorphia</taxon>
        <taxon>Mytilida</taxon>
        <taxon>Mytiloidea</taxon>
        <taxon>Mytilidae</taxon>
        <taxon>Mytilinae</taxon>
        <taxon>Mytilus</taxon>
    </lineage>
</organism>
<evidence type="ECO:0000313" key="3">
    <source>
        <dbReference type="Proteomes" id="UP000507470"/>
    </source>
</evidence>
<evidence type="ECO:0000313" key="2">
    <source>
        <dbReference type="EMBL" id="CAC5403642.1"/>
    </source>
</evidence>
<evidence type="ECO:0000256" key="1">
    <source>
        <dbReference type="SAM" id="MobiDB-lite"/>
    </source>
</evidence>
<protein>
    <submittedName>
        <fullName evidence="2">Uncharacterized protein</fullName>
    </submittedName>
</protein>
<name>A0A6J8D8I2_MYTCO</name>
<sequence>MPRSETSADSMGQNRDTQGLIRSDTLRPIIPLGSNLDEDLGSPRVSRNTDFDTWSEISIHVVLEEKVKDLTSMLKLKSVSNEVNKDSELSSDTRHNVLSELFSEDIASNNDKGSVGLIMDQAQASILENSWRCQHPDKLSAYREEYRSSFPVHDNAIEFLQVPSLDDLLEPMIRKDHGPKAVKS</sequence>
<dbReference type="Proteomes" id="UP000507470">
    <property type="component" value="Unassembled WGS sequence"/>
</dbReference>
<reference evidence="2 3" key="1">
    <citation type="submission" date="2020-06" db="EMBL/GenBank/DDBJ databases">
        <authorList>
            <person name="Li R."/>
            <person name="Bekaert M."/>
        </authorList>
    </citation>
    <scope>NUCLEOTIDE SEQUENCE [LARGE SCALE GENOMIC DNA]</scope>
    <source>
        <strain evidence="3">wild</strain>
    </source>
</reference>
<feature type="region of interest" description="Disordered" evidence="1">
    <location>
        <begin position="1"/>
        <end position="25"/>
    </location>
</feature>
<keyword evidence="3" id="KW-1185">Reference proteome</keyword>
<gene>
    <name evidence="2" type="ORF">MCOR_37517</name>
</gene>
<proteinExistence type="predicted"/>
<accession>A0A6J8D8I2</accession>
<dbReference type="EMBL" id="CACVKT020006800">
    <property type="protein sequence ID" value="CAC5403642.1"/>
    <property type="molecule type" value="Genomic_DNA"/>
</dbReference>